<accession>A0A915B1P1</accession>
<dbReference type="InterPro" id="IPR024771">
    <property type="entry name" value="SUZ"/>
</dbReference>
<feature type="region of interest" description="Disordered" evidence="1">
    <location>
        <begin position="129"/>
        <end position="163"/>
    </location>
</feature>
<sequence>IILLWGASATNERIRLSLLIDLFLRYLLIASSRFILGDAFSVLLSRWAMSDSHTEQLTTENVAESWEEAGDEVSIQLEQRQKELLKKKHKDEEMRAIQEAAVMQQLHTQQQCSSLGGDKQASIKILRRPQSYGTLPSSSKIEPSKPVEQLQRKQKSLEERQAAYQQARERIFGKFSPEEETESEADLGPTLVPLPPTTVNSPTGMLQPRMQFSAPVPRPRAPVAALRTIRAPHFQPIPACQGIVYSMPPPLSVYGPMQQQQQQRLSPTATSLGSGGLKPRQIPFYDSRVPPPFPLTVFPTSNAGVNGQTRPPNPVPYGRPPVQLLSQSQFSSNYNTSTNPNY</sequence>
<reference evidence="4" key="1">
    <citation type="submission" date="2022-11" db="UniProtKB">
        <authorList>
            <consortium name="WormBaseParasite"/>
        </authorList>
    </citation>
    <scope>IDENTIFICATION</scope>
</reference>
<keyword evidence="3" id="KW-1185">Reference proteome</keyword>
<dbReference type="PANTHER" id="PTHR31796:SF2">
    <property type="entry name" value="SUZ DOMAIN-CONTAINING PROTEIN 1"/>
    <property type="match status" value="1"/>
</dbReference>
<dbReference type="Pfam" id="PF12752">
    <property type="entry name" value="SUZ"/>
    <property type="match status" value="1"/>
</dbReference>
<evidence type="ECO:0000313" key="4">
    <source>
        <dbReference type="WBParaSite" id="PgR022X_g007_t02"/>
    </source>
</evidence>
<dbReference type="AlphaFoldDB" id="A0A915B1P1"/>
<evidence type="ECO:0000259" key="2">
    <source>
        <dbReference type="PROSITE" id="PS51673"/>
    </source>
</evidence>
<feature type="compositionally biased region" description="Low complexity" evidence="1">
    <location>
        <begin position="331"/>
        <end position="342"/>
    </location>
</feature>
<evidence type="ECO:0000256" key="1">
    <source>
        <dbReference type="SAM" id="MobiDB-lite"/>
    </source>
</evidence>
<dbReference type="Proteomes" id="UP000887569">
    <property type="component" value="Unplaced"/>
</dbReference>
<feature type="domain" description="SUZ" evidence="2">
    <location>
        <begin position="96"/>
        <end position="176"/>
    </location>
</feature>
<dbReference type="WBParaSite" id="PgR022X_g007_t02">
    <property type="protein sequence ID" value="PgR022X_g007_t02"/>
    <property type="gene ID" value="PgR022X_g007"/>
</dbReference>
<evidence type="ECO:0000313" key="3">
    <source>
        <dbReference type="Proteomes" id="UP000887569"/>
    </source>
</evidence>
<protein>
    <submittedName>
        <fullName evidence="4">SUZ domain-containing protein</fullName>
    </submittedName>
</protein>
<organism evidence="3 4">
    <name type="scientific">Parascaris univalens</name>
    <name type="common">Nematode worm</name>
    <dbReference type="NCBI Taxonomy" id="6257"/>
    <lineage>
        <taxon>Eukaryota</taxon>
        <taxon>Metazoa</taxon>
        <taxon>Ecdysozoa</taxon>
        <taxon>Nematoda</taxon>
        <taxon>Chromadorea</taxon>
        <taxon>Rhabditida</taxon>
        <taxon>Spirurina</taxon>
        <taxon>Ascaridomorpha</taxon>
        <taxon>Ascaridoidea</taxon>
        <taxon>Ascarididae</taxon>
        <taxon>Parascaris</taxon>
    </lineage>
</organism>
<proteinExistence type="predicted"/>
<name>A0A915B1P1_PARUN</name>
<dbReference type="PANTHER" id="PTHR31796">
    <property type="entry name" value="SUZ DOMAIN-CONTAINING PROTEIN 1"/>
    <property type="match status" value="1"/>
</dbReference>
<feature type="region of interest" description="Disordered" evidence="1">
    <location>
        <begin position="298"/>
        <end position="342"/>
    </location>
</feature>
<feature type="compositionally biased region" description="Polar residues" evidence="1">
    <location>
        <begin position="131"/>
        <end position="141"/>
    </location>
</feature>
<dbReference type="InterPro" id="IPR039228">
    <property type="entry name" value="SZRD1"/>
</dbReference>
<dbReference type="PROSITE" id="PS51673">
    <property type="entry name" value="SUZ"/>
    <property type="match status" value="1"/>
</dbReference>